<proteinExistence type="predicted"/>
<name>A0ABQ6ZMB9_9GAMM</name>
<dbReference type="InterPro" id="IPR002213">
    <property type="entry name" value="UDP_glucos_trans"/>
</dbReference>
<organism evidence="2 3">
    <name type="scientific">Pseudoxanthomonas japonensis</name>
    <dbReference type="NCBI Taxonomy" id="69284"/>
    <lineage>
        <taxon>Bacteria</taxon>
        <taxon>Pseudomonadati</taxon>
        <taxon>Pseudomonadota</taxon>
        <taxon>Gammaproteobacteria</taxon>
        <taxon>Lysobacterales</taxon>
        <taxon>Lysobacteraceae</taxon>
        <taxon>Pseudoxanthomonas</taxon>
    </lineage>
</organism>
<feature type="domain" description="Erythromycin biosynthesis protein CIII-like C-terminal" evidence="1">
    <location>
        <begin position="276"/>
        <end position="376"/>
    </location>
</feature>
<dbReference type="PANTHER" id="PTHR48050">
    <property type="entry name" value="STEROL 3-BETA-GLUCOSYLTRANSFERASE"/>
    <property type="match status" value="1"/>
</dbReference>
<evidence type="ECO:0000313" key="2">
    <source>
        <dbReference type="EMBL" id="KAF1727471.1"/>
    </source>
</evidence>
<dbReference type="InterPro" id="IPR050426">
    <property type="entry name" value="Glycosyltransferase_28"/>
</dbReference>
<dbReference type="InterPro" id="IPR010610">
    <property type="entry name" value="EryCIII-like_C"/>
</dbReference>
<evidence type="ECO:0000313" key="3">
    <source>
        <dbReference type="Proteomes" id="UP000781710"/>
    </source>
</evidence>
<dbReference type="SUPFAM" id="SSF53756">
    <property type="entry name" value="UDP-Glycosyltransferase/glycogen phosphorylase"/>
    <property type="match status" value="1"/>
</dbReference>
<accession>A0ABQ6ZMB9</accession>
<reference evidence="2 3" key="1">
    <citation type="submission" date="2017-10" db="EMBL/GenBank/DDBJ databases">
        <title>Whole genome sequencing of members of genus Pseudoxanthomonas.</title>
        <authorList>
            <person name="Kumar S."/>
            <person name="Bansal K."/>
            <person name="Kaur A."/>
            <person name="Patil P."/>
            <person name="Sharma S."/>
            <person name="Patil P.B."/>
        </authorList>
    </citation>
    <scope>NUCLEOTIDE SEQUENCE [LARGE SCALE GENOMIC DNA]</scope>
    <source>
        <strain evidence="2 3">DSM 17109</strain>
    </source>
</reference>
<keyword evidence="3" id="KW-1185">Reference proteome</keyword>
<dbReference type="PANTHER" id="PTHR48050:SF13">
    <property type="entry name" value="STEROL 3-BETA-GLUCOSYLTRANSFERASE UGT80A2"/>
    <property type="match status" value="1"/>
</dbReference>
<comment type="caution">
    <text evidence="2">The sequence shown here is derived from an EMBL/GenBank/DDBJ whole genome shotgun (WGS) entry which is preliminary data.</text>
</comment>
<gene>
    <name evidence="2" type="ORF">CSC78_01265</name>
</gene>
<protein>
    <submittedName>
        <fullName evidence="2">UDP-glucose--sterol glucosyltransferase</fullName>
    </submittedName>
</protein>
<dbReference type="CDD" id="cd03784">
    <property type="entry name" value="GT1_Gtf-like"/>
    <property type="match status" value="1"/>
</dbReference>
<dbReference type="RefSeq" id="WP_162336094.1">
    <property type="nucleotide sequence ID" value="NZ_JBHSRQ010000007.1"/>
</dbReference>
<dbReference type="Proteomes" id="UP000781710">
    <property type="component" value="Unassembled WGS sequence"/>
</dbReference>
<evidence type="ECO:0000259" key="1">
    <source>
        <dbReference type="Pfam" id="PF06722"/>
    </source>
</evidence>
<dbReference type="Gene3D" id="3.40.50.2000">
    <property type="entry name" value="Glycogen Phosphorylase B"/>
    <property type="match status" value="2"/>
</dbReference>
<dbReference type="Pfam" id="PF06722">
    <property type="entry name" value="EryCIII-like_C"/>
    <property type="match status" value="1"/>
</dbReference>
<dbReference type="EMBL" id="PDWW01000001">
    <property type="protein sequence ID" value="KAF1727471.1"/>
    <property type="molecule type" value="Genomic_DNA"/>
</dbReference>
<sequence length="399" mass="42219">MKLLIITCGTEGDTRPLAALGHALMQSGHEVELLGDANTLGIAQVLGVPARALAGDIRATIAVEGAMREITRNLARLAIAHSSDWLQQAIDAGRGCDAIIVSGLAVFAGLSAAEALRVPAIGAMLIPISPTSAFASPFLPFTPPRLFNRASHTLFGQLSWRLFRNATNRARAQAGLPPRRALWADHPMLYGVSPTLVPRPDDWPDNAHVCGQWVPPLAATFTPPDDLLAFLDAGEPPVYVGFGSMAGFDNARLVDAVAGALGTRRALFNAGWTGIDTTMLPGNFHAIGHVPHDWLLPRCALAIHHGGSGTTHSACRAGIPSVIVPFAGDQFFWNARLRDAGVMAHALKGASITASNLREAVTFAGSQGARCRAADLGHRMQREDGCAAAVAQVERYARR</sequence>